<dbReference type="PANTHER" id="PTHR33116">
    <property type="entry name" value="REVERSE TRANSCRIPTASE ZINC-BINDING DOMAIN-CONTAINING PROTEIN-RELATED-RELATED"/>
    <property type="match status" value="1"/>
</dbReference>
<dbReference type="EMBL" id="JARYMX010000026">
    <property type="protein sequence ID" value="KAJ9536407.1"/>
    <property type="molecule type" value="Genomic_DNA"/>
</dbReference>
<dbReference type="Proteomes" id="UP001172457">
    <property type="component" value="Unassembled WGS sequence"/>
</dbReference>
<gene>
    <name evidence="2" type="ORF">OSB04_un000420</name>
</gene>
<accession>A0AA38VRX6</accession>
<dbReference type="AlphaFoldDB" id="A0AA38VRX6"/>
<keyword evidence="3" id="KW-1185">Reference proteome</keyword>
<dbReference type="Pfam" id="PF13966">
    <property type="entry name" value="zf-RVT"/>
    <property type="match status" value="2"/>
</dbReference>
<reference evidence="2" key="1">
    <citation type="submission" date="2023-03" db="EMBL/GenBank/DDBJ databases">
        <title>Chromosome-scale reference genome and RAD-based genetic map of yellow starthistle (Centaurea solstitialis) reveal putative structural variation and QTLs associated with invader traits.</title>
        <authorList>
            <person name="Reatini B."/>
            <person name="Cang F.A."/>
            <person name="Jiang Q."/>
            <person name="Mckibben M.T.W."/>
            <person name="Barker M.S."/>
            <person name="Rieseberg L.H."/>
            <person name="Dlugosch K.M."/>
        </authorList>
    </citation>
    <scope>NUCLEOTIDE SEQUENCE</scope>
    <source>
        <strain evidence="2">CAN-66</strain>
        <tissue evidence="2">Leaf</tissue>
    </source>
</reference>
<evidence type="ECO:0000313" key="3">
    <source>
        <dbReference type="Proteomes" id="UP001172457"/>
    </source>
</evidence>
<feature type="domain" description="Reverse transcriptase zinc-binding" evidence="1">
    <location>
        <begin position="75"/>
        <end position="160"/>
    </location>
</feature>
<organism evidence="2 3">
    <name type="scientific">Centaurea solstitialis</name>
    <name type="common">yellow star-thistle</name>
    <dbReference type="NCBI Taxonomy" id="347529"/>
    <lineage>
        <taxon>Eukaryota</taxon>
        <taxon>Viridiplantae</taxon>
        <taxon>Streptophyta</taxon>
        <taxon>Embryophyta</taxon>
        <taxon>Tracheophyta</taxon>
        <taxon>Spermatophyta</taxon>
        <taxon>Magnoliopsida</taxon>
        <taxon>eudicotyledons</taxon>
        <taxon>Gunneridae</taxon>
        <taxon>Pentapetalae</taxon>
        <taxon>asterids</taxon>
        <taxon>campanulids</taxon>
        <taxon>Asterales</taxon>
        <taxon>Asteraceae</taxon>
        <taxon>Carduoideae</taxon>
        <taxon>Cardueae</taxon>
        <taxon>Centaureinae</taxon>
        <taxon>Centaurea</taxon>
    </lineage>
</organism>
<protein>
    <recommendedName>
        <fullName evidence="1">Reverse transcriptase zinc-binding domain-containing protein</fullName>
    </recommendedName>
</protein>
<evidence type="ECO:0000313" key="2">
    <source>
        <dbReference type="EMBL" id="KAJ9536407.1"/>
    </source>
</evidence>
<name>A0AA38VRX6_9ASTR</name>
<proteinExistence type="predicted"/>
<comment type="caution">
    <text evidence="2">The sequence shown here is derived from an EMBL/GenBank/DDBJ whole genome shotgun (WGS) entry which is preliminary data.</text>
</comment>
<dbReference type="PANTHER" id="PTHR33116:SF84">
    <property type="entry name" value="RNA-DIRECTED DNA POLYMERASE"/>
    <property type="match status" value="1"/>
</dbReference>
<dbReference type="InterPro" id="IPR026960">
    <property type="entry name" value="RVT-Znf"/>
</dbReference>
<evidence type="ECO:0000259" key="1">
    <source>
        <dbReference type="Pfam" id="PF13966"/>
    </source>
</evidence>
<sequence>MEAGPISSIIPYRRFTREGFHVNSLVRDLVVACEDIWPEAWTMLNPIAFSHPLPTLTDADDVICWKGMQGDEVVFSVREACCSMVGTCPSVTWTKYVWFKGHIPKLSFCLWTACHGKLPTQDRIASWCSNQADLCCVFCNNCMDSHDHLFFDCIYSKDVWRRLKKEYDFYGFPERWSVIMVYLNDNRGPKKKSHRLALSSAVYHIWKERNRRLFQRITQPPIVLYNQIRDQIDLQVGDGISTNAWEDKWLSVGNLSSLIPYRLIRAAGFTKESTVSEVISSLDSNWPQAWVIRVPDLAELIVPQLNILEKDQVMWLDNNQTLTSFKVGEAWKTLVGDMEDAPWYGICWFKQYIPKYSFCLWLAILNRLPTQDRMLRWAPQSDQLLCSLCERSIDSRDHLFFDCHYSSSVWEKSRNEIGLDHYQGWEEILHNLIHHRWGSNAVRKKMFFAATVYFIWQERNRRLFDGRKRNPQQLFNELKASIHMKCLSIGSTMDVGESSRSTT</sequence>
<feature type="domain" description="Reverse transcriptase zinc-binding" evidence="1">
    <location>
        <begin position="325"/>
        <end position="410"/>
    </location>
</feature>